<comment type="caution">
    <text evidence="11">The sequence shown here is derived from an EMBL/GenBank/DDBJ whole genome shotgun (WGS) entry which is preliminary data.</text>
</comment>
<dbReference type="GO" id="GO:0009847">
    <property type="term" value="P:spore germination"/>
    <property type="evidence" value="ECO:0007669"/>
    <property type="project" value="InterPro"/>
</dbReference>
<comment type="similarity">
    <text evidence="2">Belongs to the GerABKC lipoprotein family.</text>
</comment>
<dbReference type="EMBL" id="BOSE01000011">
    <property type="protein sequence ID" value="GIP18985.1"/>
    <property type="molecule type" value="Genomic_DNA"/>
</dbReference>
<dbReference type="NCBIfam" id="TIGR02887">
    <property type="entry name" value="spore_ger_x_C"/>
    <property type="match status" value="1"/>
</dbReference>
<evidence type="ECO:0000256" key="2">
    <source>
        <dbReference type="ARBA" id="ARBA00007886"/>
    </source>
</evidence>
<dbReference type="PANTHER" id="PTHR35789">
    <property type="entry name" value="SPORE GERMINATION PROTEIN B3"/>
    <property type="match status" value="1"/>
</dbReference>
<sequence>MKKLQAALLKLIIIVCSMMMLAGCWSSTNIQDQHYVSALGVDYDGENFTLYAQTMNFEFIASTEGQRGNPENSAYVGKGIGKTLHTAAADLYKSAQLRVDWGHTQAIVVTERAIFSLDSELVDRIYRFPDNRYNVWLFVTQESIEEIFKSDSFYNFTTLRTILHVPRSSYNQMMTMPPIQMFKYLSFVNEPDRISYIPCLGFDNEHWSSDIKTLKLLKITGAYFSSDQFNKIIPNEKLQGFRWLNPRLSRAMIVVKDEETSYAVITIDKAKIKIKPKLVNGEVKFKIEANYRGSMNEYIHELDYPKMIELAKQEIEKEVMAVYKLGVEEQLDLFNFMHSFRMKMPKAWKKMTKNGSQFILTEDSIEEFKIKLYVPTNGKYKRQK</sequence>
<gene>
    <name evidence="11" type="primary">gerAC</name>
    <name evidence="11" type="ORF">J40TS1_46270</name>
</gene>
<dbReference type="GO" id="GO:0016020">
    <property type="term" value="C:membrane"/>
    <property type="evidence" value="ECO:0007669"/>
    <property type="project" value="UniProtKB-SubCell"/>
</dbReference>
<dbReference type="Pfam" id="PF25198">
    <property type="entry name" value="Spore_GerAC_N"/>
    <property type="match status" value="1"/>
</dbReference>
<evidence type="ECO:0000259" key="10">
    <source>
        <dbReference type="Pfam" id="PF25198"/>
    </source>
</evidence>
<evidence type="ECO:0000256" key="7">
    <source>
        <dbReference type="ARBA" id="ARBA00023288"/>
    </source>
</evidence>
<feature type="domain" description="Spore germination protein N-terminal" evidence="10">
    <location>
        <begin position="27"/>
        <end position="199"/>
    </location>
</feature>
<proteinExistence type="inferred from homology"/>
<protein>
    <submittedName>
        <fullName evidence="11">Germination protein</fullName>
    </submittedName>
</protein>
<dbReference type="InterPro" id="IPR008844">
    <property type="entry name" value="Spore_GerAC-like"/>
</dbReference>
<evidence type="ECO:0000313" key="12">
    <source>
        <dbReference type="Proteomes" id="UP000683139"/>
    </source>
</evidence>
<evidence type="ECO:0000256" key="4">
    <source>
        <dbReference type="ARBA" id="ARBA00022729"/>
    </source>
</evidence>
<evidence type="ECO:0000256" key="5">
    <source>
        <dbReference type="ARBA" id="ARBA00023136"/>
    </source>
</evidence>
<dbReference type="Gene3D" id="3.30.300.210">
    <property type="entry name" value="Nutrient germinant receptor protein C, domain 3"/>
    <property type="match status" value="1"/>
</dbReference>
<accession>A0A919YT40</accession>
<dbReference type="PANTHER" id="PTHR35789:SF1">
    <property type="entry name" value="SPORE GERMINATION PROTEIN B3"/>
    <property type="match status" value="1"/>
</dbReference>
<feature type="chain" id="PRO_5039378366" evidence="8">
    <location>
        <begin position="23"/>
        <end position="384"/>
    </location>
</feature>
<evidence type="ECO:0000259" key="9">
    <source>
        <dbReference type="Pfam" id="PF05504"/>
    </source>
</evidence>
<organism evidence="11 12">
    <name type="scientific">Paenibacillus montaniterrae</name>
    <dbReference type="NCBI Taxonomy" id="429341"/>
    <lineage>
        <taxon>Bacteria</taxon>
        <taxon>Bacillati</taxon>
        <taxon>Bacillota</taxon>
        <taxon>Bacilli</taxon>
        <taxon>Bacillales</taxon>
        <taxon>Paenibacillaceae</taxon>
        <taxon>Paenibacillus</taxon>
    </lineage>
</organism>
<dbReference type="Proteomes" id="UP000683139">
    <property type="component" value="Unassembled WGS sequence"/>
</dbReference>
<keyword evidence="3" id="KW-0309">Germination</keyword>
<keyword evidence="7" id="KW-0449">Lipoprotein</keyword>
<keyword evidence="6" id="KW-0564">Palmitate</keyword>
<dbReference type="PROSITE" id="PS51257">
    <property type="entry name" value="PROKAR_LIPOPROTEIN"/>
    <property type="match status" value="1"/>
</dbReference>
<evidence type="ECO:0000256" key="6">
    <source>
        <dbReference type="ARBA" id="ARBA00023139"/>
    </source>
</evidence>
<evidence type="ECO:0000256" key="8">
    <source>
        <dbReference type="SAM" id="SignalP"/>
    </source>
</evidence>
<feature type="domain" description="Spore germination GerAC-like C-terminal" evidence="9">
    <location>
        <begin position="222"/>
        <end position="354"/>
    </location>
</feature>
<dbReference type="InterPro" id="IPR038501">
    <property type="entry name" value="Spore_GerAC_C_sf"/>
</dbReference>
<keyword evidence="12" id="KW-1185">Reference proteome</keyword>
<dbReference type="Pfam" id="PF05504">
    <property type="entry name" value="Spore_GerAC"/>
    <property type="match status" value="1"/>
</dbReference>
<feature type="signal peptide" evidence="8">
    <location>
        <begin position="1"/>
        <end position="22"/>
    </location>
</feature>
<dbReference type="RefSeq" id="WP_213519638.1">
    <property type="nucleotide sequence ID" value="NZ_BOSE01000011.1"/>
</dbReference>
<dbReference type="AlphaFoldDB" id="A0A919YT40"/>
<dbReference type="InterPro" id="IPR046953">
    <property type="entry name" value="Spore_GerAC-like_C"/>
</dbReference>
<reference evidence="11" key="1">
    <citation type="submission" date="2021-03" db="EMBL/GenBank/DDBJ databases">
        <title>Antimicrobial resistance genes in bacteria isolated from Japanese honey, and their potential for conferring macrolide and lincosamide resistance in the American foulbrood pathogen Paenibacillus larvae.</title>
        <authorList>
            <person name="Okamoto M."/>
            <person name="Kumagai M."/>
            <person name="Kanamori H."/>
            <person name="Takamatsu D."/>
        </authorList>
    </citation>
    <scope>NUCLEOTIDE SEQUENCE</scope>
    <source>
        <strain evidence="11">J40TS1</strain>
    </source>
</reference>
<keyword evidence="5" id="KW-0472">Membrane</keyword>
<dbReference type="InterPro" id="IPR057336">
    <property type="entry name" value="GerAC_N"/>
</dbReference>
<evidence type="ECO:0000256" key="1">
    <source>
        <dbReference type="ARBA" id="ARBA00004635"/>
    </source>
</evidence>
<name>A0A919YT40_9BACL</name>
<evidence type="ECO:0000313" key="11">
    <source>
        <dbReference type="EMBL" id="GIP18985.1"/>
    </source>
</evidence>
<comment type="subcellular location">
    <subcellularLocation>
        <location evidence="1">Membrane</location>
        <topology evidence="1">Lipid-anchor</topology>
    </subcellularLocation>
</comment>
<evidence type="ECO:0000256" key="3">
    <source>
        <dbReference type="ARBA" id="ARBA00022544"/>
    </source>
</evidence>
<keyword evidence="4 8" id="KW-0732">Signal</keyword>